<keyword evidence="1" id="KW-0812">Transmembrane</keyword>
<organism evidence="2">
    <name type="scientific">marine sediment metagenome</name>
    <dbReference type="NCBI Taxonomy" id="412755"/>
    <lineage>
        <taxon>unclassified sequences</taxon>
        <taxon>metagenomes</taxon>
        <taxon>ecological metagenomes</taxon>
    </lineage>
</organism>
<keyword evidence="1" id="KW-1133">Transmembrane helix</keyword>
<dbReference type="AlphaFoldDB" id="A0A0F8ZCC6"/>
<dbReference type="EMBL" id="LAZR01048652">
    <property type="protein sequence ID" value="KKK91432.1"/>
    <property type="molecule type" value="Genomic_DNA"/>
</dbReference>
<sequence>MKAEITKRLLGCKRRVYHLLSYGRVERIVCCFAFVIMLFTVTGCSVNIGGRERPLLRHGRIEGD</sequence>
<evidence type="ECO:0000256" key="1">
    <source>
        <dbReference type="SAM" id="Phobius"/>
    </source>
</evidence>
<gene>
    <name evidence="2" type="ORF">LCGC14_2713050</name>
</gene>
<reference evidence="2" key="1">
    <citation type="journal article" date="2015" name="Nature">
        <title>Complex archaea that bridge the gap between prokaryotes and eukaryotes.</title>
        <authorList>
            <person name="Spang A."/>
            <person name="Saw J.H."/>
            <person name="Jorgensen S.L."/>
            <person name="Zaremba-Niedzwiedzka K."/>
            <person name="Martijn J."/>
            <person name="Lind A.E."/>
            <person name="van Eijk R."/>
            <person name="Schleper C."/>
            <person name="Guy L."/>
            <person name="Ettema T.J."/>
        </authorList>
    </citation>
    <scope>NUCLEOTIDE SEQUENCE</scope>
</reference>
<protein>
    <submittedName>
        <fullName evidence="2">Uncharacterized protein</fullName>
    </submittedName>
</protein>
<evidence type="ECO:0000313" key="2">
    <source>
        <dbReference type="EMBL" id="KKK91432.1"/>
    </source>
</evidence>
<keyword evidence="1" id="KW-0472">Membrane</keyword>
<name>A0A0F8ZCC6_9ZZZZ</name>
<proteinExistence type="predicted"/>
<feature type="transmembrane region" description="Helical" evidence="1">
    <location>
        <begin position="28"/>
        <end position="48"/>
    </location>
</feature>
<feature type="non-terminal residue" evidence="2">
    <location>
        <position position="64"/>
    </location>
</feature>
<accession>A0A0F8ZCC6</accession>
<comment type="caution">
    <text evidence="2">The sequence shown here is derived from an EMBL/GenBank/DDBJ whole genome shotgun (WGS) entry which is preliminary data.</text>
</comment>